<name>A0A1K1TMQ9_STRAR</name>
<gene>
    <name evidence="2" type="ORF">SAMN02787144_1001173</name>
</gene>
<protein>
    <recommendedName>
        <fullName evidence="4">HXXEE domain-containing protein</fullName>
    </recommendedName>
</protein>
<sequence>MAEATVSKAVTWGLFAAWVANDLEELVTMAGWARAARPGLQERFPRVPEAFWKRMELSQRDVDVAIGLMGGVIAAASADGARTGGRSPFFRSVLVGFGVHGVAHLAQSLAYRGYTPGVVTAPTVVIPYSVWAVRRLKAAGIRSGGAGATAAALALLPVTVAGVHALAHRINRPRGRRARAAV</sequence>
<dbReference type="InterPro" id="IPR025671">
    <property type="entry name" value="HXXEE"/>
</dbReference>
<keyword evidence="1" id="KW-0472">Membrane</keyword>
<proteinExistence type="predicted"/>
<keyword evidence="1" id="KW-1133">Transmembrane helix</keyword>
<dbReference type="Proteomes" id="UP000181909">
    <property type="component" value="Unassembled WGS sequence"/>
</dbReference>
<feature type="transmembrane region" description="Helical" evidence="1">
    <location>
        <begin position="145"/>
        <end position="167"/>
    </location>
</feature>
<evidence type="ECO:0000256" key="1">
    <source>
        <dbReference type="SAM" id="Phobius"/>
    </source>
</evidence>
<evidence type="ECO:0000313" key="2">
    <source>
        <dbReference type="EMBL" id="SFX01814.1"/>
    </source>
</evidence>
<feature type="transmembrane region" description="Helical" evidence="1">
    <location>
        <begin position="113"/>
        <end position="133"/>
    </location>
</feature>
<dbReference type="RefSeq" id="WP_177327989.1">
    <property type="nucleotide sequence ID" value="NZ_CP108276.1"/>
</dbReference>
<evidence type="ECO:0000313" key="3">
    <source>
        <dbReference type="Proteomes" id="UP000181909"/>
    </source>
</evidence>
<keyword evidence="1" id="KW-0812">Transmembrane</keyword>
<dbReference type="STRING" id="1893.SAMN02787144_1001173"/>
<dbReference type="Pfam" id="PF13787">
    <property type="entry name" value="HXXEE"/>
    <property type="match status" value="1"/>
</dbReference>
<evidence type="ECO:0008006" key="4">
    <source>
        <dbReference type="Google" id="ProtNLM"/>
    </source>
</evidence>
<organism evidence="2 3">
    <name type="scientific">Streptomyces atratus</name>
    <dbReference type="NCBI Taxonomy" id="1893"/>
    <lineage>
        <taxon>Bacteria</taxon>
        <taxon>Bacillati</taxon>
        <taxon>Actinomycetota</taxon>
        <taxon>Actinomycetes</taxon>
        <taxon>Kitasatosporales</taxon>
        <taxon>Streptomycetaceae</taxon>
        <taxon>Streptomyces</taxon>
    </lineage>
</organism>
<reference evidence="2 3" key="1">
    <citation type="submission" date="2016-11" db="EMBL/GenBank/DDBJ databases">
        <authorList>
            <person name="Jaros S."/>
            <person name="Januszkiewicz K."/>
            <person name="Wedrychowicz H."/>
        </authorList>
    </citation>
    <scope>NUCLEOTIDE SEQUENCE [LARGE SCALE GENOMIC DNA]</scope>
    <source>
        <strain evidence="2 3">OK807</strain>
    </source>
</reference>
<dbReference type="AlphaFoldDB" id="A0A1K1TMQ9"/>
<accession>A0A1K1TMQ9</accession>
<dbReference type="EMBL" id="FPJO01000001">
    <property type="protein sequence ID" value="SFX01814.1"/>
    <property type="molecule type" value="Genomic_DNA"/>
</dbReference>